<reference evidence="10 11" key="2">
    <citation type="submission" date="2018-03" db="EMBL/GenBank/DDBJ databases">
        <authorList>
            <person name="Keele B.F."/>
        </authorList>
    </citation>
    <scope>NUCLEOTIDE SEQUENCE [LARGE SCALE GENOMIC DNA]</scope>
    <source>
        <strain evidence="10 11">D13</strain>
    </source>
</reference>
<feature type="domain" description="Glycosyltransferase RgtA/B/C/D-like" evidence="9">
    <location>
        <begin position="76"/>
        <end position="224"/>
    </location>
</feature>
<keyword evidence="3" id="KW-0328">Glycosyltransferase</keyword>
<dbReference type="OrthoDB" id="9775035at2"/>
<dbReference type="AlphaFoldDB" id="A0A2P1PXF2"/>
<keyword evidence="11" id="KW-1185">Reference proteome</keyword>
<evidence type="ECO:0000256" key="4">
    <source>
        <dbReference type="ARBA" id="ARBA00022679"/>
    </source>
</evidence>
<evidence type="ECO:0000256" key="6">
    <source>
        <dbReference type="ARBA" id="ARBA00022989"/>
    </source>
</evidence>
<evidence type="ECO:0000256" key="8">
    <source>
        <dbReference type="SAM" id="Phobius"/>
    </source>
</evidence>
<dbReference type="EMBL" id="CP027860">
    <property type="protein sequence ID" value="AVP99517.1"/>
    <property type="molecule type" value="Genomic_DNA"/>
</dbReference>
<dbReference type="PANTHER" id="PTHR33908:SF3">
    <property type="entry name" value="UNDECAPRENYL PHOSPHATE-ALPHA-4-AMINO-4-DEOXY-L-ARABINOSE ARABINOSYL TRANSFERASE"/>
    <property type="match status" value="1"/>
</dbReference>
<dbReference type="InterPro" id="IPR038731">
    <property type="entry name" value="RgtA/B/C-like"/>
</dbReference>
<keyword evidence="5 8" id="KW-0812">Transmembrane</keyword>
<dbReference type="PANTHER" id="PTHR33908">
    <property type="entry name" value="MANNOSYLTRANSFERASE YKCB-RELATED"/>
    <property type="match status" value="1"/>
</dbReference>
<evidence type="ECO:0000256" key="5">
    <source>
        <dbReference type="ARBA" id="ARBA00022692"/>
    </source>
</evidence>
<feature type="transmembrane region" description="Helical" evidence="8">
    <location>
        <begin position="123"/>
        <end position="142"/>
    </location>
</feature>
<keyword evidence="2" id="KW-1003">Cell membrane</keyword>
<feature type="transmembrane region" description="Helical" evidence="8">
    <location>
        <begin position="211"/>
        <end position="230"/>
    </location>
</feature>
<protein>
    <recommendedName>
        <fullName evidence="9">Glycosyltransferase RgtA/B/C/D-like domain-containing protein</fullName>
    </recommendedName>
</protein>
<name>A0A2P1PXF2_9GAMM</name>
<comment type="subcellular location">
    <subcellularLocation>
        <location evidence="1">Cell membrane</location>
        <topology evidence="1">Multi-pass membrane protein</topology>
    </subcellularLocation>
</comment>
<feature type="transmembrane region" description="Helical" evidence="8">
    <location>
        <begin position="100"/>
        <end position="117"/>
    </location>
</feature>
<sequence>MEDVTTAAPTKAPQFVLLHSWKWLALILLVLGFAFQGSRGLWEPDEGRYTEVGMQMLKRGDFITPHRHHHRIHPTKPPMTYWAIAASVAMFGKSEWAVRLPYALAFVATGLLLFAAGRKLMPAYPALPALIYATMFLPMLATNLVTTDVFLTLFVTAGAIAYLVLGHTRLGVRLMWLGFGLAFLTKGPPALLPLAGLLIAHRWSGRPVRALIDAWGLIVFLVVAFTWYGLVVWRNPGLLSYFIHDEVVARTISDKHGRSPQWWGGFYVYGLTLLIGTLPFGLSLIHRWRESPLTRVGRQNLLSEDKLLWCWLLVPLVVFMLARSRLPLYLLPLFPAIALLIARNWQRQNLALPLRMVVLTLFASSLLALKGYAGYMPSHQDMRSLSAEIARKVPFAPHELAFVNTKPKYGLAYYLDIDAEWLDIGGNPSGEYDDSLASELYQNEGPRLYLLRPEKVDAFLAKAAELDQEVADFGATHGYRLFGLKNTVDQRLN</sequence>
<keyword evidence="7 8" id="KW-0472">Membrane</keyword>
<feature type="transmembrane region" description="Helical" evidence="8">
    <location>
        <begin position="328"/>
        <end position="345"/>
    </location>
</feature>
<feature type="transmembrane region" description="Helical" evidence="8">
    <location>
        <begin position="357"/>
        <end position="375"/>
    </location>
</feature>
<gene>
    <name evidence="10" type="ORF">C7S18_21105</name>
</gene>
<dbReference type="Pfam" id="PF13231">
    <property type="entry name" value="PMT_2"/>
    <property type="match status" value="1"/>
</dbReference>
<dbReference type="GO" id="GO:0005886">
    <property type="term" value="C:plasma membrane"/>
    <property type="evidence" value="ECO:0007669"/>
    <property type="project" value="UniProtKB-SubCell"/>
</dbReference>
<feature type="transmembrane region" description="Helical" evidence="8">
    <location>
        <begin position="174"/>
        <end position="199"/>
    </location>
</feature>
<evidence type="ECO:0000313" key="10">
    <source>
        <dbReference type="EMBL" id="AVP99517.1"/>
    </source>
</evidence>
<organism evidence="10 11">
    <name type="scientific">Ahniella affigens</name>
    <dbReference type="NCBI Taxonomy" id="2021234"/>
    <lineage>
        <taxon>Bacteria</taxon>
        <taxon>Pseudomonadati</taxon>
        <taxon>Pseudomonadota</taxon>
        <taxon>Gammaproteobacteria</taxon>
        <taxon>Lysobacterales</taxon>
        <taxon>Rhodanobacteraceae</taxon>
        <taxon>Ahniella</taxon>
    </lineage>
</organism>
<dbReference type="GO" id="GO:0016763">
    <property type="term" value="F:pentosyltransferase activity"/>
    <property type="evidence" value="ECO:0007669"/>
    <property type="project" value="TreeGrafter"/>
</dbReference>
<dbReference type="InterPro" id="IPR050297">
    <property type="entry name" value="LipidA_mod_glycosyltrf_83"/>
</dbReference>
<evidence type="ECO:0000313" key="11">
    <source>
        <dbReference type="Proteomes" id="UP000241074"/>
    </source>
</evidence>
<dbReference type="KEGG" id="xba:C7S18_21105"/>
<dbReference type="Proteomes" id="UP000241074">
    <property type="component" value="Chromosome"/>
</dbReference>
<feature type="transmembrane region" description="Helical" evidence="8">
    <location>
        <begin position="266"/>
        <end position="285"/>
    </location>
</feature>
<evidence type="ECO:0000256" key="3">
    <source>
        <dbReference type="ARBA" id="ARBA00022676"/>
    </source>
</evidence>
<feature type="transmembrane region" description="Helical" evidence="8">
    <location>
        <begin position="149"/>
        <end position="168"/>
    </location>
</feature>
<dbReference type="GO" id="GO:0009103">
    <property type="term" value="P:lipopolysaccharide biosynthetic process"/>
    <property type="evidence" value="ECO:0007669"/>
    <property type="project" value="TreeGrafter"/>
</dbReference>
<proteinExistence type="predicted"/>
<accession>A0A2P1PXF2</accession>
<reference evidence="10 11" key="1">
    <citation type="submission" date="2018-03" db="EMBL/GenBank/DDBJ databases">
        <title>Ahniella affigens gen. nov., sp. nov., a gammaproteobacterium isolated from sandy soil near a stream.</title>
        <authorList>
            <person name="Ko Y."/>
            <person name="Kim J.-H."/>
        </authorList>
    </citation>
    <scope>NUCLEOTIDE SEQUENCE [LARGE SCALE GENOMIC DNA]</scope>
    <source>
        <strain evidence="10 11">D13</strain>
    </source>
</reference>
<evidence type="ECO:0000256" key="2">
    <source>
        <dbReference type="ARBA" id="ARBA00022475"/>
    </source>
</evidence>
<feature type="transmembrane region" description="Helical" evidence="8">
    <location>
        <begin position="20"/>
        <end position="38"/>
    </location>
</feature>
<dbReference type="RefSeq" id="WP_106893434.1">
    <property type="nucleotide sequence ID" value="NZ_CP027860.1"/>
</dbReference>
<evidence type="ECO:0000259" key="9">
    <source>
        <dbReference type="Pfam" id="PF13231"/>
    </source>
</evidence>
<evidence type="ECO:0000256" key="1">
    <source>
        <dbReference type="ARBA" id="ARBA00004651"/>
    </source>
</evidence>
<dbReference type="GO" id="GO:0010041">
    <property type="term" value="P:response to iron(III) ion"/>
    <property type="evidence" value="ECO:0007669"/>
    <property type="project" value="TreeGrafter"/>
</dbReference>
<feature type="transmembrane region" description="Helical" evidence="8">
    <location>
        <begin position="306"/>
        <end position="322"/>
    </location>
</feature>
<keyword evidence="6 8" id="KW-1133">Transmembrane helix</keyword>
<keyword evidence="4" id="KW-0808">Transferase</keyword>
<evidence type="ECO:0000256" key="7">
    <source>
        <dbReference type="ARBA" id="ARBA00023136"/>
    </source>
</evidence>